<accession>A0ABD2BNP9</accession>
<protein>
    <submittedName>
        <fullName evidence="1">Uncharacterized protein</fullName>
    </submittedName>
</protein>
<evidence type="ECO:0000313" key="1">
    <source>
        <dbReference type="EMBL" id="KAL2734200.1"/>
    </source>
</evidence>
<dbReference type="Proteomes" id="UP001607302">
    <property type="component" value="Unassembled WGS sequence"/>
</dbReference>
<dbReference type="EMBL" id="JAUDFV010000074">
    <property type="protein sequence ID" value="KAL2734200.1"/>
    <property type="molecule type" value="Genomic_DNA"/>
</dbReference>
<keyword evidence="2" id="KW-1185">Reference proteome</keyword>
<comment type="caution">
    <text evidence="1">The sequence shown here is derived from an EMBL/GenBank/DDBJ whole genome shotgun (WGS) entry which is preliminary data.</text>
</comment>
<organism evidence="1 2">
    <name type="scientific">Vespula squamosa</name>
    <name type="common">Southern yellow jacket</name>
    <name type="synonym">Wasp</name>
    <dbReference type="NCBI Taxonomy" id="30214"/>
    <lineage>
        <taxon>Eukaryota</taxon>
        <taxon>Metazoa</taxon>
        <taxon>Ecdysozoa</taxon>
        <taxon>Arthropoda</taxon>
        <taxon>Hexapoda</taxon>
        <taxon>Insecta</taxon>
        <taxon>Pterygota</taxon>
        <taxon>Neoptera</taxon>
        <taxon>Endopterygota</taxon>
        <taxon>Hymenoptera</taxon>
        <taxon>Apocrita</taxon>
        <taxon>Aculeata</taxon>
        <taxon>Vespoidea</taxon>
        <taxon>Vespidae</taxon>
        <taxon>Vespinae</taxon>
        <taxon>Vespula</taxon>
    </lineage>
</organism>
<gene>
    <name evidence="1" type="ORF">V1478_003898</name>
</gene>
<dbReference type="AlphaFoldDB" id="A0ABD2BNP9"/>
<proteinExistence type="predicted"/>
<evidence type="ECO:0000313" key="2">
    <source>
        <dbReference type="Proteomes" id="UP001607302"/>
    </source>
</evidence>
<reference evidence="1 2" key="1">
    <citation type="journal article" date="2024" name="Ann. Entomol. Soc. Am.">
        <title>Genomic analyses of the southern and eastern yellowjacket wasps (Hymenoptera: Vespidae) reveal evolutionary signatures of social life.</title>
        <authorList>
            <person name="Catto M.A."/>
            <person name="Caine P.B."/>
            <person name="Orr S.E."/>
            <person name="Hunt B.G."/>
            <person name="Goodisman M.A.D."/>
        </authorList>
    </citation>
    <scope>NUCLEOTIDE SEQUENCE [LARGE SCALE GENOMIC DNA]</scope>
    <source>
        <strain evidence="1">233</strain>
        <tissue evidence="1">Head and thorax</tissue>
    </source>
</reference>
<name>A0ABD2BNP9_VESSQ</name>
<sequence length="72" mass="8674">MLFEVRLKRRVLRKSGSRRRRWLEALQRLESSSSNFRYRSNLDSFLPPHFFGLSKGMATNENRYDPVARDRN</sequence>